<gene>
    <name evidence="2" type="ORF">HfgLR_13020</name>
</gene>
<proteinExistence type="predicted"/>
<dbReference type="Proteomes" id="UP000663064">
    <property type="component" value="Chromosome"/>
</dbReference>
<protein>
    <submittedName>
        <fullName evidence="2">Uncharacterized protein</fullName>
    </submittedName>
</protein>
<evidence type="ECO:0000313" key="2">
    <source>
        <dbReference type="EMBL" id="QOS12732.1"/>
    </source>
</evidence>
<sequence>MERDDFEDTQELETDDERTVEDEVGELSVETTEKVIHVSYISEAEARCGLWGNERWR</sequence>
<accession>A0A871BI97</accession>
<feature type="compositionally biased region" description="Acidic residues" evidence="1">
    <location>
        <begin position="1"/>
        <end position="25"/>
    </location>
</feature>
<dbReference type="AlphaFoldDB" id="A0A871BI97"/>
<dbReference type="RefSeq" id="WP_193492594.1">
    <property type="nucleotide sequence ID" value="NZ_CP063205.1"/>
</dbReference>
<dbReference type="EMBL" id="CP063205">
    <property type="protein sequence ID" value="QOS12732.1"/>
    <property type="molecule type" value="Genomic_DNA"/>
</dbReference>
<name>A0A871BI97_HALGI</name>
<feature type="region of interest" description="Disordered" evidence="1">
    <location>
        <begin position="1"/>
        <end position="27"/>
    </location>
</feature>
<organism evidence="2 3">
    <name type="scientific">Haloferax gibbonsii</name>
    <dbReference type="NCBI Taxonomy" id="35746"/>
    <lineage>
        <taxon>Archaea</taxon>
        <taxon>Methanobacteriati</taxon>
        <taxon>Methanobacteriota</taxon>
        <taxon>Stenosarchaea group</taxon>
        <taxon>Halobacteria</taxon>
        <taxon>Halobacteriales</taxon>
        <taxon>Haloferacaceae</taxon>
        <taxon>Haloferax</taxon>
    </lineage>
</organism>
<evidence type="ECO:0000313" key="3">
    <source>
        <dbReference type="Proteomes" id="UP000663064"/>
    </source>
</evidence>
<evidence type="ECO:0000256" key="1">
    <source>
        <dbReference type="SAM" id="MobiDB-lite"/>
    </source>
</evidence>
<reference evidence="2" key="1">
    <citation type="journal article" date="2021" name="Front. Microbiol.">
        <title>Cellular and Genomic Properties of Haloferax gibbonsii LR2-5, the Host of Euryarchaeal Virus HFTV1.</title>
        <authorList>
            <person name="Tittes C."/>
            <person name="Schwarzer S."/>
            <person name="Pfeiffer F."/>
            <person name="Dyall-Smith M."/>
            <person name="Rodriguez-Franco M."/>
            <person name="Oksanen H.M."/>
            <person name="Quax T.E.F."/>
        </authorList>
    </citation>
    <scope>NUCLEOTIDE SEQUENCE</scope>
    <source>
        <strain evidence="2">LR2-5</strain>
    </source>
</reference>
<dbReference type="GeneID" id="59460260"/>